<keyword evidence="1" id="KW-0472">Membrane</keyword>
<dbReference type="Pfam" id="PF13576">
    <property type="entry name" value="Pentapeptide_3"/>
    <property type="match status" value="1"/>
</dbReference>
<keyword evidence="1" id="KW-0812">Transmembrane</keyword>
<dbReference type="RefSeq" id="WP_151108681.1">
    <property type="nucleotide sequence ID" value="NZ_WKJQ01000001.1"/>
</dbReference>
<feature type="transmembrane region" description="Helical" evidence="1">
    <location>
        <begin position="550"/>
        <end position="569"/>
    </location>
</feature>
<keyword evidence="3" id="KW-1185">Reference proteome</keyword>
<feature type="transmembrane region" description="Helical" evidence="1">
    <location>
        <begin position="524"/>
        <end position="541"/>
    </location>
</feature>
<accession>A0A6A8G1S6</accession>
<reference evidence="2 3" key="1">
    <citation type="submission" date="2019-11" db="EMBL/GenBank/DDBJ databases">
        <title>Whole genome sequence of Haloferax sp. MBLA0078.</title>
        <authorList>
            <person name="Seo M.-J."/>
            <person name="Cho E.-S."/>
        </authorList>
    </citation>
    <scope>NUCLEOTIDE SEQUENCE [LARGE SCALE GENOMIC DNA]</scope>
    <source>
        <strain evidence="2 3">MBLA0078</strain>
    </source>
</reference>
<evidence type="ECO:0008006" key="4">
    <source>
        <dbReference type="Google" id="ProtNLM"/>
    </source>
</evidence>
<evidence type="ECO:0000313" key="2">
    <source>
        <dbReference type="EMBL" id="MRW95001.1"/>
    </source>
</evidence>
<dbReference type="Gene3D" id="2.160.20.80">
    <property type="entry name" value="E3 ubiquitin-protein ligase SopA"/>
    <property type="match status" value="1"/>
</dbReference>
<name>A0A6A8G1S6_9EURY</name>
<dbReference type="OrthoDB" id="199127at2157"/>
<dbReference type="InterPro" id="IPR001646">
    <property type="entry name" value="5peptide_repeat"/>
</dbReference>
<feature type="transmembrane region" description="Helical" evidence="1">
    <location>
        <begin position="575"/>
        <end position="599"/>
    </location>
</feature>
<dbReference type="Proteomes" id="UP000443423">
    <property type="component" value="Unassembled WGS sequence"/>
</dbReference>
<organism evidence="2 3">
    <name type="scientific">Haloferax marinum</name>
    <dbReference type="NCBI Taxonomy" id="2666143"/>
    <lineage>
        <taxon>Archaea</taxon>
        <taxon>Methanobacteriati</taxon>
        <taxon>Methanobacteriota</taxon>
        <taxon>Stenosarchaea group</taxon>
        <taxon>Halobacteria</taxon>
        <taxon>Halobacteriales</taxon>
        <taxon>Haloferacaceae</taxon>
        <taxon>Haloferax</taxon>
    </lineage>
</organism>
<protein>
    <recommendedName>
        <fullName evidence="4">Pentapeptide repeat-containing protein</fullName>
    </recommendedName>
</protein>
<sequence length="605" mass="67021">MHVDTAWTIETVLYSVSEVEDPEATLQTVAETLTDGEMSELLETPVSTVLDHPECPLDITTTTAVDVWEETVDLPETCERTVVEDGLCAIHTPADHGCNTEGVVQQVESGQTTFVGGRFDTLDFSDQRLSTDDASTLDFGFSTVGVVDFSGSIVENDLSFDGARLGQIDAMDAKFVGNVSFVLADLGVDDGEKELQFGDNFAQFAGDVRFHEATFERKADFKHARFHGATNLSVATFRKDAMFNGATFDRDAIFMGSRYDGKADFSKAVFHGLADLVARFRFNAMFNYTRFESRANFSDSHFAGKVDFWATVFGGKATFDYVEFDGYVSAKEVRFEDATSFEGSSFQEVTFDSPLTVETLNLARTTISDGRFTFDPDVHAVVDLTKATFGDVDVEWNRPHEESPLERLHFDRTTFDGFDFSAYHDGLSANWDFIRPSMLGRDTDKPEVREETFLKAKNGAKAVGDDRAASEFYLREMRARRDGYWTVMFGTGPLKKRAAAGTKWAGNRFFDMVSGYGERPSRTVLTSVAAVCLFAGAYWNLGMELPGESVASYLTFSFQTFVALLFGGVPEAQPVVIRFVVAVEAFTGAFAIALFVFGLTQTMRR</sequence>
<dbReference type="AlphaFoldDB" id="A0A6A8G1S6"/>
<gene>
    <name evidence="2" type="ORF">GJR99_00230</name>
</gene>
<proteinExistence type="predicted"/>
<dbReference type="EMBL" id="WKJQ01000001">
    <property type="protein sequence ID" value="MRW95001.1"/>
    <property type="molecule type" value="Genomic_DNA"/>
</dbReference>
<evidence type="ECO:0000256" key="1">
    <source>
        <dbReference type="SAM" id="Phobius"/>
    </source>
</evidence>
<keyword evidence="1" id="KW-1133">Transmembrane helix</keyword>
<evidence type="ECO:0000313" key="3">
    <source>
        <dbReference type="Proteomes" id="UP000443423"/>
    </source>
</evidence>
<comment type="caution">
    <text evidence="2">The sequence shown here is derived from an EMBL/GenBank/DDBJ whole genome shotgun (WGS) entry which is preliminary data.</text>
</comment>